<sequence length="107" mass="12680">MDPGELNTRIPFLKKKESDTLDLSNDAYELYKNIWTKVKYMSAKETFTSDANNVLNRVNLVIRTRKDIKNDMRFLLDEVPYEIKGIRPLDKRKMYLLVTGEIIKHEQ</sequence>
<name>A0A9W6DFS5_9FIRM</name>
<keyword evidence="2" id="KW-1185">Reference proteome</keyword>
<reference evidence="1" key="1">
    <citation type="submission" date="2022-06" db="EMBL/GenBank/DDBJ databases">
        <title>Vallitalea longa sp. nov., an anaerobic bacterium isolated from marine sediment.</title>
        <authorList>
            <person name="Hirano S."/>
            <person name="Terahara T."/>
            <person name="Mori K."/>
            <person name="Hamada M."/>
            <person name="Matsumoto R."/>
            <person name="Kobayashi T."/>
        </authorList>
    </citation>
    <scope>NUCLEOTIDE SEQUENCE</scope>
    <source>
        <strain evidence="1">SH18-1</strain>
    </source>
</reference>
<gene>
    <name evidence="1" type="ORF">SH1V18_14940</name>
</gene>
<dbReference type="InterPro" id="IPR038666">
    <property type="entry name" value="SSP1_head-tail_sf"/>
</dbReference>
<dbReference type="InterPro" id="IPR008767">
    <property type="entry name" value="Phage_SPP1_head-tail_adaptor"/>
</dbReference>
<accession>A0A9W6DFS5</accession>
<dbReference type="EMBL" id="BRLB01000002">
    <property type="protein sequence ID" value="GKX29014.1"/>
    <property type="molecule type" value="Genomic_DNA"/>
</dbReference>
<dbReference type="Proteomes" id="UP001144256">
    <property type="component" value="Unassembled WGS sequence"/>
</dbReference>
<protein>
    <recommendedName>
        <fullName evidence="3">Phage head-tail adaptor</fullName>
    </recommendedName>
</protein>
<dbReference type="RefSeq" id="WP_281814075.1">
    <property type="nucleotide sequence ID" value="NZ_BRLB01000002.1"/>
</dbReference>
<dbReference type="AlphaFoldDB" id="A0A9W6DFS5"/>
<organism evidence="1 2">
    <name type="scientific">Vallitalea longa</name>
    <dbReference type="NCBI Taxonomy" id="2936439"/>
    <lineage>
        <taxon>Bacteria</taxon>
        <taxon>Bacillati</taxon>
        <taxon>Bacillota</taxon>
        <taxon>Clostridia</taxon>
        <taxon>Lachnospirales</taxon>
        <taxon>Vallitaleaceae</taxon>
        <taxon>Vallitalea</taxon>
    </lineage>
</organism>
<comment type="caution">
    <text evidence="1">The sequence shown here is derived from an EMBL/GenBank/DDBJ whole genome shotgun (WGS) entry which is preliminary data.</text>
</comment>
<evidence type="ECO:0008006" key="3">
    <source>
        <dbReference type="Google" id="ProtNLM"/>
    </source>
</evidence>
<dbReference type="Pfam" id="PF05521">
    <property type="entry name" value="Phage_HCP"/>
    <property type="match status" value="1"/>
</dbReference>
<evidence type="ECO:0000313" key="1">
    <source>
        <dbReference type="EMBL" id="GKX29014.1"/>
    </source>
</evidence>
<evidence type="ECO:0000313" key="2">
    <source>
        <dbReference type="Proteomes" id="UP001144256"/>
    </source>
</evidence>
<dbReference type="NCBIfam" id="TIGR01563">
    <property type="entry name" value="gp16_SPP1"/>
    <property type="match status" value="1"/>
</dbReference>
<dbReference type="Gene3D" id="2.40.10.270">
    <property type="entry name" value="Bacteriophage SPP1 head-tail adaptor protein"/>
    <property type="match status" value="1"/>
</dbReference>
<proteinExistence type="predicted"/>